<evidence type="ECO:0000256" key="4">
    <source>
        <dbReference type="PROSITE-ProRule" id="PRU00723"/>
    </source>
</evidence>
<gene>
    <name evidence="6" type="ORF">Tco_0706373</name>
</gene>
<dbReference type="InterPro" id="IPR036855">
    <property type="entry name" value="Znf_CCCH_sf"/>
</dbReference>
<dbReference type="InterPro" id="IPR000571">
    <property type="entry name" value="Znf_CCCH"/>
</dbReference>
<dbReference type="PANTHER" id="PTHR47481">
    <property type="match status" value="1"/>
</dbReference>
<dbReference type="Gene3D" id="2.30.30.1190">
    <property type="match status" value="1"/>
</dbReference>
<protein>
    <submittedName>
        <fullName evidence="6">Hybrid signal transduction histidine kinase M</fullName>
    </submittedName>
</protein>
<keyword evidence="1 4" id="KW-0479">Metal-binding</keyword>
<keyword evidence="7" id="KW-1185">Reference proteome</keyword>
<dbReference type="PROSITE" id="PS50103">
    <property type="entry name" value="ZF_C3H1"/>
    <property type="match status" value="1"/>
</dbReference>
<evidence type="ECO:0000259" key="5">
    <source>
        <dbReference type="PROSITE" id="PS50103"/>
    </source>
</evidence>
<proteinExistence type="predicted"/>
<evidence type="ECO:0000256" key="3">
    <source>
        <dbReference type="ARBA" id="ARBA00022833"/>
    </source>
</evidence>
<sequence length="189" mass="21162">MVVAPPNTAKEAWDILTNTIKDNKRTRASTLKTELRSIQLGTLSMEAYFQKIESLVTTLTSLDCVVNDEDVVHYAIIGLPEKYNQVCGYMHYQTTFLDLKTVRSLLVAEEMRLKTKEVALPTDSSSPMVLMAQAGTNRRPSNPQIKSWRPCFNFAKGACRFGSECRYVHDPNAKPHDFGLSDAPSTSPM</sequence>
<dbReference type="PANTHER" id="PTHR47481:SF31">
    <property type="entry name" value="OS01G0873500 PROTEIN"/>
    <property type="match status" value="1"/>
</dbReference>
<reference evidence="6" key="2">
    <citation type="submission" date="2022-01" db="EMBL/GenBank/DDBJ databases">
        <authorList>
            <person name="Yamashiro T."/>
            <person name="Shiraishi A."/>
            <person name="Satake H."/>
            <person name="Nakayama K."/>
        </authorList>
    </citation>
    <scope>NUCLEOTIDE SEQUENCE</scope>
</reference>
<dbReference type="SUPFAM" id="SSF90229">
    <property type="entry name" value="CCCH zinc finger"/>
    <property type="match status" value="1"/>
</dbReference>
<dbReference type="Pfam" id="PF14223">
    <property type="entry name" value="Retrotran_gag_2"/>
    <property type="match status" value="1"/>
</dbReference>
<dbReference type="EMBL" id="BQNB010010162">
    <property type="protein sequence ID" value="GJS73532.1"/>
    <property type="molecule type" value="Genomic_DNA"/>
</dbReference>
<accession>A0ABQ4Y854</accession>
<evidence type="ECO:0000256" key="1">
    <source>
        <dbReference type="ARBA" id="ARBA00022723"/>
    </source>
</evidence>
<reference evidence="6" key="1">
    <citation type="journal article" date="2022" name="Int. J. Mol. Sci.">
        <title>Draft Genome of Tanacetum Coccineum: Genomic Comparison of Closely Related Tanacetum-Family Plants.</title>
        <authorList>
            <person name="Yamashiro T."/>
            <person name="Shiraishi A."/>
            <person name="Nakayama K."/>
            <person name="Satake H."/>
        </authorList>
    </citation>
    <scope>NUCLEOTIDE SEQUENCE</scope>
</reference>
<feature type="domain" description="C3H1-type" evidence="5">
    <location>
        <begin position="145"/>
        <end position="172"/>
    </location>
</feature>
<organism evidence="6 7">
    <name type="scientific">Tanacetum coccineum</name>
    <dbReference type="NCBI Taxonomy" id="301880"/>
    <lineage>
        <taxon>Eukaryota</taxon>
        <taxon>Viridiplantae</taxon>
        <taxon>Streptophyta</taxon>
        <taxon>Embryophyta</taxon>
        <taxon>Tracheophyta</taxon>
        <taxon>Spermatophyta</taxon>
        <taxon>Magnoliopsida</taxon>
        <taxon>eudicotyledons</taxon>
        <taxon>Gunneridae</taxon>
        <taxon>Pentapetalae</taxon>
        <taxon>asterids</taxon>
        <taxon>campanulids</taxon>
        <taxon>Asterales</taxon>
        <taxon>Asteraceae</taxon>
        <taxon>Asteroideae</taxon>
        <taxon>Anthemideae</taxon>
        <taxon>Anthemidinae</taxon>
        <taxon>Tanacetum</taxon>
    </lineage>
</organism>
<name>A0ABQ4Y854_9ASTR</name>
<feature type="zinc finger region" description="C3H1-type" evidence="4">
    <location>
        <begin position="145"/>
        <end position="172"/>
    </location>
</feature>
<dbReference type="GO" id="GO:0016301">
    <property type="term" value="F:kinase activity"/>
    <property type="evidence" value="ECO:0007669"/>
    <property type="project" value="UniProtKB-KW"/>
</dbReference>
<evidence type="ECO:0000313" key="7">
    <source>
        <dbReference type="Proteomes" id="UP001151760"/>
    </source>
</evidence>
<keyword evidence="6" id="KW-0808">Transferase</keyword>
<keyword evidence="2 4" id="KW-0863">Zinc-finger</keyword>
<comment type="caution">
    <text evidence="6">The sequence shown here is derived from an EMBL/GenBank/DDBJ whole genome shotgun (WGS) entry which is preliminary data.</text>
</comment>
<dbReference type="Proteomes" id="UP001151760">
    <property type="component" value="Unassembled WGS sequence"/>
</dbReference>
<dbReference type="SMART" id="SM00356">
    <property type="entry name" value="ZnF_C3H1"/>
    <property type="match status" value="1"/>
</dbReference>
<keyword evidence="3 4" id="KW-0862">Zinc</keyword>
<evidence type="ECO:0000313" key="6">
    <source>
        <dbReference type="EMBL" id="GJS73532.1"/>
    </source>
</evidence>
<keyword evidence="6" id="KW-0418">Kinase</keyword>
<evidence type="ECO:0000256" key="2">
    <source>
        <dbReference type="ARBA" id="ARBA00022771"/>
    </source>
</evidence>
<dbReference type="Pfam" id="PF00642">
    <property type="entry name" value="zf-CCCH"/>
    <property type="match status" value="1"/>
</dbReference>